<evidence type="ECO:0000313" key="3">
    <source>
        <dbReference type="Proteomes" id="UP000176349"/>
    </source>
</evidence>
<dbReference type="EMBL" id="MHKV01000026">
    <property type="protein sequence ID" value="OGY97009.1"/>
    <property type="molecule type" value="Genomic_DNA"/>
</dbReference>
<keyword evidence="1" id="KW-0472">Membrane</keyword>
<sequence>MELEHFGWNVLTFGFIGALVFAFVEAWGLWEQNKEVWRQRSGQSLSVTWVIYGAFLMVSGALYGTSTGSIALMAAGTLVGLMHIPVLIGLYKFKGYTRWNHALLLFLFVALWFMRESPHKDWFFLAFSFGSVGADIM</sequence>
<feature type="transmembrane region" description="Helical" evidence="1">
    <location>
        <begin position="98"/>
        <end position="115"/>
    </location>
</feature>
<protein>
    <submittedName>
        <fullName evidence="2">Uncharacterized protein</fullName>
    </submittedName>
</protein>
<dbReference type="AlphaFoldDB" id="A0A1G2C8B5"/>
<reference evidence="2 3" key="1">
    <citation type="journal article" date="2016" name="Nat. Commun.">
        <title>Thousands of microbial genomes shed light on interconnected biogeochemical processes in an aquifer system.</title>
        <authorList>
            <person name="Anantharaman K."/>
            <person name="Brown C.T."/>
            <person name="Hug L.A."/>
            <person name="Sharon I."/>
            <person name="Castelle C.J."/>
            <person name="Probst A.J."/>
            <person name="Thomas B.C."/>
            <person name="Singh A."/>
            <person name="Wilkins M.J."/>
            <person name="Karaoz U."/>
            <person name="Brodie E.L."/>
            <person name="Williams K.H."/>
            <person name="Hubbard S.S."/>
            <person name="Banfield J.F."/>
        </authorList>
    </citation>
    <scope>NUCLEOTIDE SEQUENCE [LARGE SCALE GENOMIC DNA]</scope>
</reference>
<keyword evidence="1" id="KW-1133">Transmembrane helix</keyword>
<organism evidence="2 3">
    <name type="scientific">Candidatus Liptonbacteria bacterium GWC1_60_9</name>
    <dbReference type="NCBI Taxonomy" id="1798645"/>
    <lineage>
        <taxon>Bacteria</taxon>
        <taxon>Candidatus Liptoniibacteriota</taxon>
    </lineage>
</organism>
<feature type="transmembrane region" description="Helical" evidence="1">
    <location>
        <begin position="45"/>
        <end position="64"/>
    </location>
</feature>
<keyword evidence="1" id="KW-0812">Transmembrane</keyword>
<proteinExistence type="predicted"/>
<dbReference type="Proteomes" id="UP000176349">
    <property type="component" value="Unassembled WGS sequence"/>
</dbReference>
<comment type="caution">
    <text evidence="2">The sequence shown here is derived from an EMBL/GenBank/DDBJ whole genome shotgun (WGS) entry which is preliminary data.</text>
</comment>
<evidence type="ECO:0000256" key="1">
    <source>
        <dbReference type="SAM" id="Phobius"/>
    </source>
</evidence>
<evidence type="ECO:0000313" key="2">
    <source>
        <dbReference type="EMBL" id="OGY97009.1"/>
    </source>
</evidence>
<gene>
    <name evidence="2" type="ORF">A2128_01425</name>
</gene>
<feature type="transmembrane region" description="Helical" evidence="1">
    <location>
        <begin position="6"/>
        <end position="24"/>
    </location>
</feature>
<accession>A0A1G2C8B5</accession>
<feature type="transmembrane region" description="Helical" evidence="1">
    <location>
        <begin position="70"/>
        <end position="91"/>
    </location>
</feature>
<name>A0A1G2C8B5_9BACT</name>